<keyword evidence="3" id="KW-1185">Reference proteome</keyword>
<feature type="transmembrane region" description="Helical" evidence="1">
    <location>
        <begin position="303"/>
        <end position="321"/>
    </location>
</feature>
<evidence type="ECO:0000256" key="1">
    <source>
        <dbReference type="SAM" id="Phobius"/>
    </source>
</evidence>
<protein>
    <submittedName>
        <fullName evidence="2">Uncharacterized protein</fullName>
    </submittedName>
</protein>
<comment type="caution">
    <text evidence="2">The sequence shown here is derived from an EMBL/GenBank/DDBJ whole genome shotgun (WGS) entry which is preliminary data.</text>
</comment>
<keyword evidence="1" id="KW-0812">Transmembrane</keyword>
<dbReference type="EMBL" id="JAAOAS010000295">
    <property type="protein sequence ID" value="KAF5581271.1"/>
    <property type="molecule type" value="Genomic_DNA"/>
</dbReference>
<dbReference type="Proteomes" id="UP000546213">
    <property type="component" value="Unassembled WGS sequence"/>
</dbReference>
<keyword evidence="1" id="KW-1133">Transmembrane helix</keyword>
<dbReference type="PANTHER" id="PTHR34414">
    <property type="entry name" value="HET DOMAIN-CONTAINING PROTEIN-RELATED"/>
    <property type="match status" value="1"/>
</dbReference>
<organism evidence="2 3">
    <name type="scientific">Fusarium pseudocircinatum</name>
    <dbReference type="NCBI Taxonomy" id="56676"/>
    <lineage>
        <taxon>Eukaryota</taxon>
        <taxon>Fungi</taxon>
        <taxon>Dikarya</taxon>
        <taxon>Ascomycota</taxon>
        <taxon>Pezizomycotina</taxon>
        <taxon>Sordariomycetes</taxon>
        <taxon>Hypocreomycetidae</taxon>
        <taxon>Hypocreales</taxon>
        <taxon>Nectriaceae</taxon>
        <taxon>Fusarium</taxon>
        <taxon>Fusarium fujikuroi species complex</taxon>
    </lineage>
</organism>
<proteinExistence type="predicted"/>
<dbReference type="AlphaFoldDB" id="A0A8H5NVX0"/>
<gene>
    <name evidence="2" type="ORF">FPCIR_10264</name>
</gene>
<evidence type="ECO:0000313" key="3">
    <source>
        <dbReference type="Proteomes" id="UP000546213"/>
    </source>
</evidence>
<dbReference type="OrthoDB" id="5086500at2759"/>
<feature type="transmembrane region" description="Helical" evidence="1">
    <location>
        <begin position="268"/>
        <end position="291"/>
    </location>
</feature>
<dbReference type="InterPro" id="IPR046536">
    <property type="entry name" value="DUF6601"/>
</dbReference>
<evidence type="ECO:0000313" key="2">
    <source>
        <dbReference type="EMBL" id="KAF5581271.1"/>
    </source>
</evidence>
<reference evidence="2 3" key="1">
    <citation type="submission" date="2020-05" db="EMBL/GenBank/DDBJ databases">
        <title>Identification and distribution of gene clusters putatively required for synthesis of sphingolipid metabolism inhibitors in phylogenetically diverse species of the filamentous fungus Fusarium.</title>
        <authorList>
            <person name="Kim H.-S."/>
            <person name="Busman M."/>
            <person name="Brown D.W."/>
            <person name="Divon H."/>
            <person name="Uhlig S."/>
            <person name="Proctor R.H."/>
        </authorList>
    </citation>
    <scope>NUCLEOTIDE SEQUENCE [LARGE SCALE GENOMIC DNA]</scope>
    <source>
        <strain evidence="2 3">NRRL 36939</strain>
    </source>
</reference>
<dbReference type="Pfam" id="PF20246">
    <property type="entry name" value="DUF6601"/>
    <property type="match status" value="1"/>
</dbReference>
<name>A0A8H5NVX0_9HYPO</name>
<sequence length="323" mass="37009">MAEEPPKELPNPCPFTTDLFSSGNNQQDDVLSSLPASFHHYAEYGNTKLRTLGVPAHDVQRFLESELCLGDLEGLLNYLWFAGAKRLVHRLHLQLAMGRHIAVADKMDLHLLWQNNGRVFIKPLPKFLLHSTFWKEHLRCDVTDCACNASSSDMATIRGCKRNLQRVALGFLYSYVCLISSEVDFSIANECRLLPRDENDATIKWREWKQFAAEFLESHKDENIHPRFLRAELRLSRINTISRLISIPSFNPYYREWRNYEDFFKDNLSWLAASTVFIALVLTAMQVGLATDRLQGNESFQRASYGFTVLSILGPLCALGETF</sequence>
<dbReference type="PANTHER" id="PTHR34414:SF1">
    <property type="entry name" value="SUBTILISIN-LIKE SERINE PROTEASE"/>
    <property type="match status" value="1"/>
</dbReference>
<accession>A0A8H5NVX0</accession>
<keyword evidence="1" id="KW-0472">Membrane</keyword>